<name>A0A0A7GDR0_GEOAI</name>
<dbReference type="HOGENOM" id="CLU_176008_0_0_2"/>
<dbReference type="EMBL" id="CP009552">
    <property type="protein sequence ID" value="AIY90159.1"/>
    <property type="molecule type" value="Genomic_DNA"/>
</dbReference>
<dbReference type="Proteomes" id="UP000030624">
    <property type="component" value="Chromosome"/>
</dbReference>
<protein>
    <recommendedName>
        <fullName evidence="3">TIGR04076 family protein</fullName>
    </recommendedName>
</protein>
<dbReference type="GeneID" id="24797699"/>
<dbReference type="RefSeq" id="WP_048091838.1">
    <property type="nucleotide sequence ID" value="NZ_CP009552.1"/>
</dbReference>
<organism evidence="1 2">
    <name type="scientific">Geoglobus acetivorans</name>
    <dbReference type="NCBI Taxonomy" id="565033"/>
    <lineage>
        <taxon>Archaea</taxon>
        <taxon>Methanobacteriati</taxon>
        <taxon>Methanobacteriota</taxon>
        <taxon>Archaeoglobi</taxon>
        <taxon>Archaeoglobales</taxon>
        <taxon>Archaeoglobaceae</taxon>
        <taxon>Geoglobus</taxon>
    </lineage>
</organism>
<dbReference type="eggNOG" id="arCOG04849">
    <property type="taxonomic scope" value="Archaea"/>
</dbReference>
<dbReference type="AlphaFoldDB" id="A0A0A7GDR0"/>
<evidence type="ECO:0008006" key="3">
    <source>
        <dbReference type="Google" id="ProtNLM"/>
    </source>
</evidence>
<dbReference type="STRING" id="565033.GACE_1115"/>
<evidence type="ECO:0000313" key="1">
    <source>
        <dbReference type="EMBL" id="AIY90159.1"/>
    </source>
</evidence>
<gene>
    <name evidence="1" type="ORF">GACE_1115</name>
</gene>
<proteinExistence type="predicted"/>
<dbReference type="KEGG" id="gac:GACE_1115"/>
<sequence length="90" mass="9884">MRVRVRAVSVEGRCAAGYKSGDEFYLEKFLLESEKPVCIHAILAVSHVAYALAHGMDADAFGKKEIHLSCPDPGEPHGDGRVTFRIEVVE</sequence>
<dbReference type="NCBIfam" id="TIGR04076">
    <property type="entry name" value="TIGR04076 family protein"/>
    <property type="match status" value="1"/>
</dbReference>
<dbReference type="InterPro" id="IPR023811">
    <property type="entry name" value="CHP04076"/>
</dbReference>
<reference evidence="1 2" key="1">
    <citation type="journal article" date="2015" name="Appl. Environ. Microbiol.">
        <title>The Geoglobus acetivorans genome: Fe(III) reduction, acetate utilization, autotrophic growth, and degradation of aromatic compounds in a hyperthermophilic archaeon.</title>
        <authorList>
            <person name="Mardanov A.V."/>
            <person name="Slododkina G.B."/>
            <person name="Slobodkin A.I."/>
            <person name="Beletsky A.V."/>
            <person name="Gavrilov S.N."/>
            <person name="Kublanov I.V."/>
            <person name="Bonch-Osmolovskaya E.A."/>
            <person name="Skryabin K.G."/>
            <person name="Ravin N.V."/>
        </authorList>
    </citation>
    <scope>NUCLEOTIDE SEQUENCE [LARGE SCALE GENOMIC DNA]</scope>
    <source>
        <strain evidence="1 2">SBH6</strain>
    </source>
</reference>
<accession>A0A0A7GDR0</accession>
<evidence type="ECO:0000313" key="2">
    <source>
        <dbReference type="Proteomes" id="UP000030624"/>
    </source>
</evidence>